<feature type="domain" description="SWIRM" evidence="2">
    <location>
        <begin position="188"/>
        <end position="258"/>
    </location>
</feature>
<evidence type="ECO:0000313" key="4">
    <source>
        <dbReference type="Proteomes" id="UP000077051"/>
    </source>
</evidence>
<protein>
    <recommendedName>
        <fullName evidence="2">SWIRM domain-containing protein</fullName>
    </recommendedName>
</protein>
<name>A0A168PIN5_MUCCL</name>
<sequence>MSFIIRENNQYKRFISPPVTPKHDTEACFVKSNVMEQYNASTLPLSPPSFPMASPLHRRRESSFDSSSSGYSITSHQNKRKQVNPSRSPPTTTDGAFRMPLDILAKALNSHHHHPLCPRTEKEREEATKSGTGAAHIYDNLSADCDQATLFRNSEEWIPSLEVFNRRPTIRVSWKGSPLKIKTMPYYDKLHPGEATIAATLRLTPEQYLKCKWALVLAAKEADETGALFRKSEAQKVCCIDVNKTSVLWNAFGRLGWLGSKWPQ</sequence>
<feature type="compositionally biased region" description="Low complexity" evidence="1">
    <location>
        <begin position="64"/>
        <end position="75"/>
    </location>
</feature>
<keyword evidence="4" id="KW-1185">Reference proteome</keyword>
<accession>A0A168PIN5</accession>
<feature type="compositionally biased region" description="Polar residues" evidence="1">
    <location>
        <begin position="83"/>
        <end position="94"/>
    </location>
</feature>
<dbReference type="EMBL" id="AMYB01000001">
    <property type="protein sequence ID" value="OAD07786.1"/>
    <property type="molecule type" value="Genomic_DNA"/>
</dbReference>
<dbReference type="SUPFAM" id="SSF46689">
    <property type="entry name" value="Homeodomain-like"/>
    <property type="match status" value="1"/>
</dbReference>
<dbReference type="InterPro" id="IPR036388">
    <property type="entry name" value="WH-like_DNA-bd_sf"/>
</dbReference>
<evidence type="ECO:0000313" key="3">
    <source>
        <dbReference type="EMBL" id="OAD07786.1"/>
    </source>
</evidence>
<dbReference type="AlphaFoldDB" id="A0A168PIN5"/>
<organism evidence="3 4">
    <name type="scientific">Mucor lusitanicus CBS 277.49</name>
    <dbReference type="NCBI Taxonomy" id="747725"/>
    <lineage>
        <taxon>Eukaryota</taxon>
        <taxon>Fungi</taxon>
        <taxon>Fungi incertae sedis</taxon>
        <taxon>Mucoromycota</taxon>
        <taxon>Mucoromycotina</taxon>
        <taxon>Mucoromycetes</taxon>
        <taxon>Mucorales</taxon>
        <taxon>Mucorineae</taxon>
        <taxon>Mucoraceae</taxon>
        <taxon>Mucor</taxon>
    </lineage>
</organism>
<feature type="region of interest" description="Disordered" evidence="1">
    <location>
        <begin position="41"/>
        <end position="96"/>
    </location>
</feature>
<dbReference type="InterPro" id="IPR009057">
    <property type="entry name" value="Homeodomain-like_sf"/>
</dbReference>
<evidence type="ECO:0000259" key="2">
    <source>
        <dbReference type="Pfam" id="PF04433"/>
    </source>
</evidence>
<reference evidence="3 4" key="1">
    <citation type="submission" date="2015-06" db="EMBL/GenBank/DDBJ databases">
        <title>Expansion of signal transduction pathways in fungi by whole-genome duplication.</title>
        <authorList>
            <consortium name="DOE Joint Genome Institute"/>
            <person name="Corrochano L.M."/>
            <person name="Kuo A."/>
            <person name="Marcet-Houben M."/>
            <person name="Polaino S."/>
            <person name="Salamov A."/>
            <person name="Villalobos J.M."/>
            <person name="Alvarez M.I."/>
            <person name="Avalos J."/>
            <person name="Benito E.P."/>
            <person name="Benoit I."/>
            <person name="Burger G."/>
            <person name="Camino L.P."/>
            <person name="Canovas D."/>
            <person name="Cerda-Olmedo E."/>
            <person name="Cheng J.-F."/>
            <person name="Dominguez A."/>
            <person name="Elias M."/>
            <person name="Eslava A.P."/>
            <person name="Glaser F."/>
            <person name="Grimwood J."/>
            <person name="Gutierrez G."/>
            <person name="Heitman J."/>
            <person name="Henrissat B."/>
            <person name="Iturriaga E.A."/>
            <person name="Lang B.F."/>
            <person name="Lavin J.L."/>
            <person name="Lee S."/>
            <person name="Li W."/>
            <person name="Lindquist E."/>
            <person name="Lopez-Garcia S."/>
            <person name="Luque E.M."/>
            <person name="Marcos A.T."/>
            <person name="Martin J."/>
            <person name="Mccluskey K."/>
            <person name="Medina H.R."/>
            <person name="Miralles-Duran A."/>
            <person name="Miyazaki A."/>
            <person name="Munoz-Torres E."/>
            <person name="Oguiza J.A."/>
            <person name="Ohm R."/>
            <person name="Olmedo M."/>
            <person name="Orejas M."/>
            <person name="Ortiz-Castellanos L."/>
            <person name="Pisabarro A.G."/>
            <person name="Rodriguez-Romero J."/>
            <person name="Ruiz-Herrera J."/>
            <person name="Ruiz-Vazquez R."/>
            <person name="Sanz C."/>
            <person name="Schackwitz W."/>
            <person name="Schmutz J."/>
            <person name="Shahriari M."/>
            <person name="Shelest E."/>
            <person name="Silva-Franco F."/>
            <person name="Soanes D."/>
            <person name="Syed K."/>
            <person name="Tagua V.G."/>
            <person name="Talbot N.J."/>
            <person name="Thon M."/>
            <person name="De Vries R.P."/>
            <person name="Wiebenga A."/>
            <person name="Yadav J.S."/>
            <person name="Braun E.L."/>
            <person name="Baker S."/>
            <person name="Garre V."/>
            <person name="Horwitz B."/>
            <person name="Torres-Martinez S."/>
            <person name="Idnurm A."/>
            <person name="Herrera-Estrella A."/>
            <person name="Gabaldon T."/>
            <person name="Grigoriev I.V."/>
        </authorList>
    </citation>
    <scope>NUCLEOTIDE SEQUENCE [LARGE SCALE GENOMIC DNA]</scope>
    <source>
        <strain evidence="3 4">CBS 277.49</strain>
    </source>
</reference>
<gene>
    <name evidence="3" type="ORF">MUCCIDRAFT_71875</name>
</gene>
<dbReference type="InterPro" id="IPR007526">
    <property type="entry name" value="SWIRM"/>
</dbReference>
<dbReference type="Proteomes" id="UP000077051">
    <property type="component" value="Unassembled WGS sequence"/>
</dbReference>
<dbReference type="GO" id="GO:0010468">
    <property type="term" value="P:regulation of gene expression"/>
    <property type="evidence" value="ECO:0007669"/>
    <property type="project" value="UniProtKB-ARBA"/>
</dbReference>
<comment type="caution">
    <text evidence="3">The sequence shown here is derived from an EMBL/GenBank/DDBJ whole genome shotgun (WGS) entry which is preliminary data.</text>
</comment>
<evidence type="ECO:0000256" key="1">
    <source>
        <dbReference type="SAM" id="MobiDB-lite"/>
    </source>
</evidence>
<dbReference type="OrthoDB" id="5598695at2759"/>
<dbReference type="Gene3D" id="1.10.10.10">
    <property type="entry name" value="Winged helix-like DNA-binding domain superfamily/Winged helix DNA-binding domain"/>
    <property type="match status" value="1"/>
</dbReference>
<dbReference type="VEuPathDB" id="FungiDB:MUCCIDRAFT_71875"/>
<dbReference type="Pfam" id="PF04433">
    <property type="entry name" value="SWIRM"/>
    <property type="match status" value="1"/>
</dbReference>
<proteinExistence type="predicted"/>
<dbReference type="STRING" id="747725.A0A168PIN5"/>
<dbReference type="FunFam" id="1.10.10.10:FF:000087">
    <property type="entry name" value="Transcriptional adapter 2"/>
    <property type="match status" value="1"/>
</dbReference>